<accession>A0A0N8SNQ6</accession>
<dbReference type="Proteomes" id="UP000050554">
    <property type="component" value="Unassembled WGS sequence"/>
</dbReference>
<dbReference type="AlphaFoldDB" id="A0A0N8SNQ6"/>
<keyword evidence="1" id="KW-0812">Transmembrane</keyword>
<dbReference type="PATRIC" id="fig|55398.3.peg.2931"/>
<comment type="caution">
    <text evidence="2">The sequence shown here is derived from an EMBL/GenBank/DDBJ whole genome shotgun (WGS) entry which is preliminary data.</text>
</comment>
<protein>
    <submittedName>
        <fullName evidence="2">Repressor protein c2</fullName>
    </submittedName>
</protein>
<evidence type="ECO:0000313" key="2">
    <source>
        <dbReference type="EMBL" id="KPY44256.1"/>
    </source>
</evidence>
<feature type="transmembrane region" description="Helical" evidence="1">
    <location>
        <begin position="79"/>
        <end position="96"/>
    </location>
</feature>
<keyword evidence="1" id="KW-0472">Membrane</keyword>
<name>A0A0N8SNQ6_PSESI</name>
<gene>
    <name evidence="2" type="ORF">ALO47_02312</name>
</gene>
<evidence type="ECO:0000313" key="3">
    <source>
        <dbReference type="Proteomes" id="UP000050554"/>
    </source>
</evidence>
<feature type="transmembrane region" description="Helical" evidence="1">
    <location>
        <begin position="37"/>
        <end position="58"/>
    </location>
</feature>
<organism evidence="2 3">
    <name type="scientific">Pseudomonas syringae pv. ribicola</name>
    <dbReference type="NCBI Taxonomy" id="55398"/>
    <lineage>
        <taxon>Bacteria</taxon>
        <taxon>Pseudomonadati</taxon>
        <taxon>Pseudomonadota</taxon>
        <taxon>Gammaproteobacteria</taxon>
        <taxon>Pseudomonadales</taxon>
        <taxon>Pseudomonadaceae</taxon>
        <taxon>Pseudomonas</taxon>
    </lineage>
</organism>
<reference evidence="2 3" key="1">
    <citation type="submission" date="2015-09" db="EMBL/GenBank/DDBJ databases">
        <title>Genome announcement of multiple Pseudomonas syringae strains.</title>
        <authorList>
            <person name="Thakur S."/>
            <person name="Wang P.W."/>
            <person name="Gong Y."/>
            <person name="Weir B.S."/>
            <person name="Guttman D.S."/>
        </authorList>
    </citation>
    <scope>NUCLEOTIDE SEQUENCE [LARGE SCALE GENOMIC DNA]</scope>
    <source>
        <strain evidence="2 3">ICMP3882</strain>
    </source>
</reference>
<evidence type="ECO:0000256" key="1">
    <source>
        <dbReference type="SAM" id="Phobius"/>
    </source>
</evidence>
<dbReference type="EMBL" id="LJRF01000169">
    <property type="protein sequence ID" value="KPY44256.1"/>
    <property type="molecule type" value="Genomic_DNA"/>
</dbReference>
<sequence length="99" mass="11030">MAFLEFLVAAAWARIVATYVFQRVTHWLLMGMTAVRAMDVAVLVVVMIMIMIMIVVAIRTMNMGLLVHRVYSAIKSTRIIPQMVAGCIAVFFSGNSCVF</sequence>
<keyword evidence="1" id="KW-1133">Transmembrane helix</keyword>
<proteinExistence type="predicted"/>